<gene>
    <name evidence="2" type="ORF">QBC40DRAFT_295563</name>
</gene>
<dbReference type="Proteomes" id="UP001303160">
    <property type="component" value="Unassembled WGS sequence"/>
</dbReference>
<comment type="caution">
    <text evidence="2">The sequence shown here is derived from an EMBL/GenBank/DDBJ whole genome shotgun (WGS) entry which is preliminary data.</text>
</comment>
<keyword evidence="3" id="KW-1185">Reference proteome</keyword>
<dbReference type="EMBL" id="MU863906">
    <property type="protein sequence ID" value="KAK4201508.1"/>
    <property type="molecule type" value="Genomic_DNA"/>
</dbReference>
<evidence type="ECO:0000313" key="3">
    <source>
        <dbReference type="Proteomes" id="UP001303160"/>
    </source>
</evidence>
<evidence type="ECO:0000313" key="2">
    <source>
        <dbReference type="EMBL" id="KAK4201508.1"/>
    </source>
</evidence>
<proteinExistence type="predicted"/>
<feature type="compositionally biased region" description="Basic and acidic residues" evidence="1">
    <location>
        <begin position="357"/>
        <end position="385"/>
    </location>
</feature>
<dbReference type="AlphaFoldDB" id="A0AAN6XJL8"/>
<feature type="compositionally biased region" description="Polar residues" evidence="1">
    <location>
        <begin position="488"/>
        <end position="512"/>
    </location>
</feature>
<reference evidence="2" key="2">
    <citation type="submission" date="2023-05" db="EMBL/GenBank/DDBJ databases">
        <authorList>
            <consortium name="Lawrence Berkeley National Laboratory"/>
            <person name="Steindorff A."/>
            <person name="Hensen N."/>
            <person name="Bonometti L."/>
            <person name="Westerberg I."/>
            <person name="Brannstrom I.O."/>
            <person name="Guillou S."/>
            <person name="Cros-Aarteil S."/>
            <person name="Calhoun S."/>
            <person name="Haridas S."/>
            <person name="Kuo A."/>
            <person name="Mondo S."/>
            <person name="Pangilinan J."/>
            <person name="Riley R."/>
            <person name="Labutti K."/>
            <person name="Andreopoulos B."/>
            <person name="Lipzen A."/>
            <person name="Chen C."/>
            <person name="Yanf M."/>
            <person name="Daum C."/>
            <person name="Ng V."/>
            <person name="Clum A."/>
            <person name="Ohm R."/>
            <person name="Martin F."/>
            <person name="Silar P."/>
            <person name="Natvig D."/>
            <person name="Lalanne C."/>
            <person name="Gautier V."/>
            <person name="Ament-Velasquez S.L."/>
            <person name="Kruys A."/>
            <person name="Hutchinson M.I."/>
            <person name="Powell A.J."/>
            <person name="Barry K."/>
            <person name="Miller A.N."/>
            <person name="Grigoriev I.V."/>
            <person name="Debuchy R."/>
            <person name="Gladieux P."/>
            <person name="Thoren M.H."/>
            <person name="Johannesson H."/>
        </authorList>
    </citation>
    <scope>NUCLEOTIDE SEQUENCE</scope>
    <source>
        <strain evidence="2">CBS 315.58</strain>
    </source>
</reference>
<sequence length="540" mass="59010">MASPVSKQELFYDEVAAMISQAVDRRSQELETEISFHVDRTIPLVTPFHEMLQQAKDGIDSQIRDCRRNIMEDHQTLSHLHAGQAVVLKLNAVAPTQEELHELITSRGGLFNVCGSTPQNPIVLATEQSGVQTPAQAPRAEQTARVPAFCQKFGVTSSGSISVGVNQVDVLRRCSPEGGVIDLWDLLLSIETTTELSHRYTLSVSVMANRPSSTAAIEERVTSLLERQLDKELSAALSRCTRAATHSLTESIFLAVFDHVRREALRYQAESRNIISLSQFETLPVRDDLSLTDIMVRILTGVAQELGMSEALQLYGERFYRASLLGDGGASGPRHDEDEMSIIVLTSDDEQEAVAGSHKERQGSDSSEGQKEKTDDDDASYHDDEAQVQEDSQDSVASRLVAFVAQRGRGAWKGRRGRPPGSGKKSTGRAGRPSSARVEKPARAVGRASRKKGKSREDCGVGRDEDDIVTVEESFIQAVINKHPKPTQRMNSLSQMSGARSPGTSGYLSTEPITPKAVGAGPELRSTFDTDPRNESSPFL</sequence>
<name>A0AAN6XJL8_9PEZI</name>
<reference evidence="2" key="1">
    <citation type="journal article" date="2023" name="Mol. Phylogenet. Evol.">
        <title>Genome-scale phylogeny and comparative genomics of the fungal order Sordariales.</title>
        <authorList>
            <person name="Hensen N."/>
            <person name="Bonometti L."/>
            <person name="Westerberg I."/>
            <person name="Brannstrom I.O."/>
            <person name="Guillou S."/>
            <person name="Cros-Aarteil S."/>
            <person name="Calhoun S."/>
            <person name="Haridas S."/>
            <person name="Kuo A."/>
            <person name="Mondo S."/>
            <person name="Pangilinan J."/>
            <person name="Riley R."/>
            <person name="LaButti K."/>
            <person name="Andreopoulos B."/>
            <person name="Lipzen A."/>
            <person name="Chen C."/>
            <person name="Yan M."/>
            <person name="Daum C."/>
            <person name="Ng V."/>
            <person name="Clum A."/>
            <person name="Steindorff A."/>
            <person name="Ohm R.A."/>
            <person name="Martin F."/>
            <person name="Silar P."/>
            <person name="Natvig D.O."/>
            <person name="Lalanne C."/>
            <person name="Gautier V."/>
            <person name="Ament-Velasquez S.L."/>
            <person name="Kruys A."/>
            <person name="Hutchinson M.I."/>
            <person name="Powell A.J."/>
            <person name="Barry K."/>
            <person name="Miller A.N."/>
            <person name="Grigoriev I.V."/>
            <person name="Debuchy R."/>
            <person name="Gladieux P."/>
            <person name="Hiltunen Thoren M."/>
            <person name="Johannesson H."/>
        </authorList>
    </citation>
    <scope>NUCLEOTIDE SEQUENCE</scope>
    <source>
        <strain evidence="2">CBS 315.58</strain>
    </source>
</reference>
<feature type="region of interest" description="Disordered" evidence="1">
    <location>
        <begin position="480"/>
        <end position="540"/>
    </location>
</feature>
<feature type="region of interest" description="Disordered" evidence="1">
    <location>
        <begin position="349"/>
        <end position="396"/>
    </location>
</feature>
<accession>A0AAN6XJL8</accession>
<organism evidence="2 3">
    <name type="scientific">Triangularia verruculosa</name>
    <dbReference type="NCBI Taxonomy" id="2587418"/>
    <lineage>
        <taxon>Eukaryota</taxon>
        <taxon>Fungi</taxon>
        <taxon>Dikarya</taxon>
        <taxon>Ascomycota</taxon>
        <taxon>Pezizomycotina</taxon>
        <taxon>Sordariomycetes</taxon>
        <taxon>Sordariomycetidae</taxon>
        <taxon>Sordariales</taxon>
        <taxon>Podosporaceae</taxon>
        <taxon>Triangularia</taxon>
    </lineage>
</organism>
<protein>
    <submittedName>
        <fullName evidence="2">Uncharacterized protein</fullName>
    </submittedName>
</protein>
<feature type="region of interest" description="Disordered" evidence="1">
    <location>
        <begin position="408"/>
        <end position="463"/>
    </location>
</feature>
<evidence type="ECO:0000256" key="1">
    <source>
        <dbReference type="SAM" id="MobiDB-lite"/>
    </source>
</evidence>